<dbReference type="InterPro" id="IPR001387">
    <property type="entry name" value="Cro/C1-type_HTH"/>
</dbReference>
<dbReference type="InterPro" id="IPR010982">
    <property type="entry name" value="Lambda_DNA-bd_dom_sf"/>
</dbReference>
<evidence type="ECO:0000313" key="3">
    <source>
        <dbReference type="Proteomes" id="UP000253857"/>
    </source>
</evidence>
<dbReference type="Gene3D" id="1.10.260.40">
    <property type="entry name" value="lambda repressor-like DNA-binding domains"/>
    <property type="match status" value="1"/>
</dbReference>
<dbReference type="RefSeq" id="WP_081956843.1">
    <property type="nucleotide sequence ID" value="NZ_AP031442.1"/>
</dbReference>
<dbReference type="PROSITE" id="PS50943">
    <property type="entry name" value="HTH_CROC1"/>
    <property type="match status" value="1"/>
</dbReference>
<feature type="domain" description="HTH cro/C1-type" evidence="1">
    <location>
        <begin position="14"/>
        <end position="68"/>
    </location>
</feature>
<proteinExistence type="predicted"/>
<gene>
    <name evidence="2" type="ORF">C1871_10020</name>
</gene>
<reference evidence="2 3" key="1">
    <citation type="journal article" date="2018" name="Elife">
        <title>Discovery and characterization of a prevalent human gut bacterial enzyme sufficient for the inactivation of a family of plant toxins.</title>
        <authorList>
            <person name="Koppel N."/>
            <person name="Bisanz J.E."/>
            <person name="Pandelia M.E."/>
            <person name="Turnbaugh P.J."/>
            <person name="Balskus E.P."/>
        </authorList>
    </citation>
    <scope>NUCLEOTIDE SEQUENCE [LARGE SCALE GENOMIC DNA]</scope>
    <source>
        <strain evidence="2 3">FAA1-1-60AUCSF</strain>
    </source>
</reference>
<accession>A0A369N3B1</accession>
<organism evidence="2 3">
    <name type="scientific">Eggerthella lenta</name>
    <name type="common">Eubacterium lentum</name>
    <dbReference type="NCBI Taxonomy" id="84112"/>
    <lineage>
        <taxon>Bacteria</taxon>
        <taxon>Bacillati</taxon>
        <taxon>Actinomycetota</taxon>
        <taxon>Coriobacteriia</taxon>
        <taxon>Eggerthellales</taxon>
        <taxon>Eggerthellaceae</taxon>
        <taxon>Eggerthella</taxon>
    </lineage>
</organism>
<dbReference type="CDD" id="cd00093">
    <property type="entry name" value="HTH_XRE"/>
    <property type="match status" value="1"/>
</dbReference>
<dbReference type="Pfam" id="PF13560">
    <property type="entry name" value="HTH_31"/>
    <property type="match status" value="1"/>
</dbReference>
<name>A0A369N3B1_EGGLN</name>
<dbReference type="SUPFAM" id="SSF47413">
    <property type="entry name" value="lambda repressor-like DNA-binding domains"/>
    <property type="match status" value="1"/>
</dbReference>
<dbReference type="EMBL" id="PPTY01000017">
    <property type="protein sequence ID" value="RDB84347.1"/>
    <property type="molecule type" value="Genomic_DNA"/>
</dbReference>
<dbReference type="SMART" id="SM00530">
    <property type="entry name" value="HTH_XRE"/>
    <property type="match status" value="1"/>
</dbReference>
<evidence type="ECO:0000313" key="2">
    <source>
        <dbReference type="EMBL" id="RDB84347.1"/>
    </source>
</evidence>
<protein>
    <submittedName>
        <fullName evidence="2">XRE family transcriptional regulator</fullName>
    </submittedName>
</protein>
<sequence>MNASDRQLELGKRIAELRHAERLSVRRFALIVGTGYSHVIKIEKGRVDVRYSLLCRIADGLGVRVGELTGDHRAEGER</sequence>
<dbReference type="GO" id="GO:0003677">
    <property type="term" value="F:DNA binding"/>
    <property type="evidence" value="ECO:0007669"/>
    <property type="project" value="InterPro"/>
</dbReference>
<dbReference type="AlphaFoldDB" id="A0A369N3B1"/>
<evidence type="ECO:0000259" key="1">
    <source>
        <dbReference type="PROSITE" id="PS50943"/>
    </source>
</evidence>
<comment type="caution">
    <text evidence="2">The sequence shown here is derived from an EMBL/GenBank/DDBJ whole genome shotgun (WGS) entry which is preliminary data.</text>
</comment>
<dbReference type="Proteomes" id="UP000253857">
    <property type="component" value="Unassembled WGS sequence"/>
</dbReference>